<dbReference type="InterPro" id="IPR002885">
    <property type="entry name" value="PPR_rpt"/>
</dbReference>
<sequence length="642" mass="70360">MQPDPSARLKRCCKMISACRNGEQWQTALCHITSLKNEALSVNSFLMNAAIASCLKCRQWKQAGWLFAGIVPNGIQPDVITYNTALSMCNDDRWQGGIELLQDMKAAALQQDRFSFNTALNSCEKIASWRVARDLLKASGDLGVSSDTITVNSILNVCAGWSHWETASSALSQMQRRSLQADVISHSSALAACSGRWVQAGVLLGRVRHAYIRTNLLTLNTVINCLEGDPMSEPTDKMAGWSWALDIFATMQLQRDVITYNSCITAARPSNRWQLAKFLFRHALQNSLRPNVRTHNVVLATCAADGIWRIGICTLGHMHSDGVQPDVITQSSVHNALAQSLQWLHATCILLETPALQNNLVLYGAAVSSCSGEGRWRIAVTVTAAMLRRALLPNAVICNSLISACEKSCCWVQAIASMNIMSDSYVRGQPADFTITCNATISACEKSSQWLSVVSLLRRLRSRGLQATVTAENALMNACGSQERWKESLQALHRMQDCHMQPNLTTFNAVLNARERGRIWKDAVQLVAKLMEQRVVPGILTGCAAVAAAGRSTKWQLALAFLPRFQADLVAHSSAMNACLSAQRCQPVFVLLQELRDGSVKTDTVICNSVMAACVISRRPKKAASILYDVQCQGLELMASLS</sequence>
<dbReference type="PANTHER" id="PTHR47447">
    <property type="entry name" value="OS03G0856100 PROTEIN"/>
    <property type="match status" value="1"/>
</dbReference>
<dbReference type="EMBL" id="LSRX01000152">
    <property type="protein sequence ID" value="OLQ06813.1"/>
    <property type="molecule type" value="Genomic_DNA"/>
</dbReference>
<organism evidence="3 4">
    <name type="scientific">Symbiodinium microadriaticum</name>
    <name type="common">Dinoflagellate</name>
    <name type="synonym">Zooxanthella microadriatica</name>
    <dbReference type="NCBI Taxonomy" id="2951"/>
    <lineage>
        <taxon>Eukaryota</taxon>
        <taxon>Sar</taxon>
        <taxon>Alveolata</taxon>
        <taxon>Dinophyceae</taxon>
        <taxon>Suessiales</taxon>
        <taxon>Symbiodiniaceae</taxon>
        <taxon>Symbiodinium</taxon>
    </lineage>
</organism>
<comment type="caution">
    <text evidence="3">The sequence shown here is derived from an EMBL/GenBank/DDBJ whole genome shotgun (WGS) entry which is preliminary data.</text>
</comment>
<evidence type="ECO:0000256" key="2">
    <source>
        <dbReference type="PROSITE-ProRule" id="PRU00708"/>
    </source>
</evidence>
<protein>
    <submittedName>
        <fullName evidence="3">Pentatricopeptide repeat-containing protein, chloroplastic</fullName>
    </submittedName>
</protein>
<dbReference type="Proteomes" id="UP000186817">
    <property type="component" value="Unassembled WGS sequence"/>
</dbReference>
<evidence type="ECO:0000313" key="4">
    <source>
        <dbReference type="Proteomes" id="UP000186817"/>
    </source>
</evidence>
<keyword evidence="1" id="KW-0677">Repeat</keyword>
<dbReference type="Gene3D" id="1.25.40.10">
    <property type="entry name" value="Tetratricopeptide repeat domain"/>
    <property type="match status" value="6"/>
</dbReference>
<dbReference type="NCBIfam" id="TIGR00756">
    <property type="entry name" value="PPR"/>
    <property type="match status" value="1"/>
</dbReference>
<gene>
    <name evidence="3" type="ORF">AK812_SmicGene9904</name>
</gene>
<dbReference type="PANTHER" id="PTHR47447:SF17">
    <property type="entry name" value="OS12G0638900 PROTEIN"/>
    <property type="match status" value="1"/>
</dbReference>
<keyword evidence="4" id="KW-1185">Reference proteome</keyword>
<evidence type="ECO:0000256" key="1">
    <source>
        <dbReference type="ARBA" id="ARBA00022737"/>
    </source>
</evidence>
<proteinExistence type="predicted"/>
<reference evidence="3 4" key="1">
    <citation type="submission" date="2016-02" db="EMBL/GenBank/DDBJ databases">
        <title>Genome analysis of coral dinoflagellate symbionts highlights evolutionary adaptations to a symbiotic lifestyle.</title>
        <authorList>
            <person name="Aranda M."/>
            <person name="Li Y."/>
            <person name="Liew Y.J."/>
            <person name="Baumgarten S."/>
            <person name="Simakov O."/>
            <person name="Wilson M."/>
            <person name="Piel J."/>
            <person name="Ashoor H."/>
            <person name="Bougouffa S."/>
            <person name="Bajic V.B."/>
            <person name="Ryu T."/>
            <person name="Ravasi T."/>
            <person name="Bayer T."/>
            <person name="Micklem G."/>
            <person name="Kim H."/>
            <person name="Bhak J."/>
            <person name="Lajeunesse T.C."/>
            <person name="Voolstra C.R."/>
        </authorList>
    </citation>
    <scope>NUCLEOTIDE SEQUENCE [LARGE SCALE GENOMIC DNA]</scope>
    <source>
        <strain evidence="3 4">CCMP2467</strain>
    </source>
</reference>
<feature type="repeat" description="PPR" evidence="2">
    <location>
        <begin position="468"/>
        <end position="502"/>
    </location>
</feature>
<name>A0A1Q9EH96_SYMMI</name>
<dbReference type="Pfam" id="PF13812">
    <property type="entry name" value="PPR_3"/>
    <property type="match status" value="2"/>
</dbReference>
<dbReference type="OrthoDB" id="412516at2759"/>
<dbReference type="InterPro" id="IPR011990">
    <property type="entry name" value="TPR-like_helical_dom_sf"/>
</dbReference>
<evidence type="ECO:0000313" key="3">
    <source>
        <dbReference type="EMBL" id="OLQ06813.1"/>
    </source>
</evidence>
<dbReference type="PROSITE" id="PS51375">
    <property type="entry name" value="PPR"/>
    <property type="match status" value="1"/>
</dbReference>
<accession>A0A1Q9EH96</accession>
<dbReference type="AlphaFoldDB" id="A0A1Q9EH96"/>